<accession>A0A7C8I4Y1</accession>
<gene>
    <name evidence="1" type="ORF">BDV95DRAFT_597554</name>
</gene>
<keyword evidence="2" id="KW-1185">Reference proteome</keyword>
<reference evidence="1 2" key="1">
    <citation type="submission" date="2020-01" db="EMBL/GenBank/DDBJ databases">
        <authorList>
            <consortium name="DOE Joint Genome Institute"/>
            <person name="Haridas S."/>
            <person name="Albert R."/>
            <person name="Binder M."/>
            <person name="Bloem J."/>
            <person name="Labutti K."/>
            <person name="Salamov A."/>
            <person name="Andreopoulos B."/>
            <person name="Baker S.E."/>
            <person name="Barry K."/>
            <person name="Bills G."/>
            <person name="Bluhm B.H."/>
            <person name="Cannon C."/>
            <person name="Castanera R."/>
            <person name="Culley D.E."/>
            <person name="Daum C."/>
            <person name="Ezra D."/>
            <person name="Gonzalez J.B."/>
            <person name="Henrissat B."/>
            <person name="Kuo A."/>
            <person name="Liang C."/>
            <person name="Lipzen A."/>
            <person name="Lutzoni F."/>
            <person name="Magnuson J."/>
            <person name="Mondo S."/>
            <person name="Nolan M."/>
            <person name="Ohm R."/>
            <person name="Pangilinan J."/>
            <person name="Park H.-J.H."/>
            <person name="Ramirez L."/>
            <person name="Alfaro M."/>
            <person name="Sun H."/>
            <person name="Tritt A."/>
            <person name="Yoshinaga Y."/>
            <person name="Zwiers L.-H.L."/>
            <person name="Turgeon B.G."/>
            <person name="Goodwin S.B."/>
            <person name="Spatafora J.W."/>
            <person name="Crous P.W."/>
            <person name="Grigoriev I.V."/>
        </authorList>
    </citation>
    <scope>NUCLEOTIDE SEQUENCE [LARGE SCALE GENOMIC DNA]</scope>
    <source>
        <strain evidence="1 2">CBS 611.86</strain>
    </source>
</reference>
<evidence type="ECO:0000313" key="1">
    <source>
        <dbReference type="EMBL" id="KAF2868251.1"/>
    </source>
</evidence>
<evidence type="ECO:0000313" key="2">
    <source>
        <dbReference type="Proteomes" id="UP000481861"/>
    </source>
</evidence>
<dbReference type="EMBL" id="JAADJZ010000020">
    <property type="protein sequence ID" value="KAF2868251.1"/>
    <property type="molecule type" value="Genomic_DNA"/>
</dbReference>
<protein>
    <submittedName>
        <fullName evidence="1">Uncharacterized protein</fullName>
    </submittedName>
</protein>
<organism evidence="1 2">
    <name type="scientific">Massariosphaeria phaeospora</name>
    <dbReference type="NCBI Taxonomy" id="100035"/>
    <lineage>
        <taxon>Eukaryota</taxon>
        <taxon>Fungi</taxon>
        <taxon>Dikarya</taxon>
        <taxon>Ascomycota</taxon>
        <taxon>Pezizomycotina</taxon>
        <taxon>Dothideomycetes</taxon>
        <taxon>Pleosporomycetidae</taxon>
        <taxon>Pleosporales</taxon>
        <taxon>Pleosporales incertae sedis</taxon>
        <taxon>Massariosphaeria</taxon>
    </lineage>
</organism>
<sequence>MSTNANSIVDALSQMTLSSSAPSTLNSTPGHTCADFSIEIRESIYEWAMRIGGHFNGSVNVQSYTSSTAASRPGFLPACCWTSNAEWAIAARVYIRHTTFEIRTIHANRCLERFLASLPNNTGFAALKEIST</sequence>
<dbReference type="Proteomes" id="UP000481861">
    <property type="component" value="Unassembled WGS sequence"/>
</dbReference>
<dbReference type="AlphaFoldDB" id="A0A7C8I4Y1"/>
<dbReference type="OrthoDB" id="3671226at2759"/>
<name>A0A7C8I4Y1_9PLEO</name>
<comment type="caution">
    <text evidence="1">The sequence shown here is derived from an EMBL/GenBank/DDBJ whole genome shotgun (WGS) entry which is preliminary data.</text>
</comment>
<proteinExistence type="predicted"/>